<keyword evidence="1" id="KW-0472">Membrane</keyword>
<dbReference type="InterPro" id="IPR050256">
    <property type="entry name" value="Glycosyltransferase_2"/>
</dbReference>
<dbReference type="EMBL" id="LCLS01000008">
    <property type="protein sequence ID" value="KKU21972.1"/>
    <property type="molecule type" value="Genomic_DNA"/>
</dbReference>
<dbReference type="Gene3D" id="3.90.550.10">
    <property type="entry name" value="Spore Coat Polysaccharide Biosynthesis Protein SpsA, Chain A"/>
    <property type="match status" value="1"/>
</dbReference>
<feature type="transmembrane region" description="Helical" evidence="1">
    <location>
        <begin position="337"/>
        <end position="358"/>
    </location>
</feature>
<dbReference type="Proteomes" id="UP000034107">
    <property type="component" value="Unassembled WGS sequence"/>
</dbReference>
<dbReference type="InterPro" id="IPR058718">
    <property type="entry name" value="Agl6_TM_C"/>
</dbReference>
<feature type="transmembrane region" description="Helical" evidence="1">
    <location>
        <begin position="241"/>
        <end position="268"/>
    </location>
</feature>
<feature type="domain" description="Low-salt glycan biosynthesis hexosyltransferase Agl6 C-terminal transmembrane region" evidence="3">
    <location>
        <begin position="304"/>
        <end position="393"/>
    </location>
</feature>
<dbReference type="CDD" id="cd04179">
    <property type="entry name" value="DPM_DPG-synthase_like"/>
    <property type="match status" value="1"/>
</dbReference>
<feature type="transmembrane region" description="Helical" evidence="1">
    <location>
        <begin position="370"/>
        <end position="393"/>
    </location>
</feature>
<proteinExistence type="predicted"/>
<dbReference type="SUPFAM" id="SSF53448">
    <property type="entry name" value="Nucleotide-diphospho-sugar transferases"/>
    <property type="match status" value="1"/>
</dbReference>
<dbReference type="AlphaFoldDB" id="A0A0G1NNR8"/>
<feature type="domain" description="Glycosyltransferase 2-like" evidence="2">
    <location>
        <begin position="16"/>
        <end position="188"/>
    </location>
</feature>
<comment type="caution">
    <text evidence="4">The sequence shown here is derived from an EMBL/GenBank/DDBJ whole genome shotgun (WGS) entry which is preliminary data.</text>
</comment>
<reference evidence="4 5" key="1">
    <citation type="journal article" date="2015" name="Nature">
        <title>rRNA introns, odd ribosomes, and small enigmatic genomes across a large radiation of phyla.</title>
        <authorList>
            <person name="Brown C.T."/>
            <person name="Hug L.A."/>
            <person name="Thomas B.C."/>
            <person name="Sharon I."/>
            <person name="Castelle C.J."/>
            <person name="Singh A."/>
            <person name="Wilkins M.J."/>
            <person name="Williams K.H."/>
            <person name="Banfield J.F."/>
        </authorList>
    </citation>
    <scope>NUCLEOTIDE SEQUENCE [LARGE SCALE GENOMIC DNA]</scope>
</reference>
<name>A0A0G1NNR8_9BACT</name>
<dbReference type="InterPro" id="IPR001173">
    <property type="entry name" value="Glyco_trans_2-like"/>
</dbReference>
<evidence type="ECO:0000313" key="5">
    <source>
        <dbReference type="Proteomes" id="UP000034107"/>
    </source>
</evidence>
<accession>A0A0G1NNR8</accession>
<evidence type="ECO:0000256" key="1">
    <source>
        <dbReference type="SAM" id="Phobius"/>
    </source>
</evidence>
<dbReference type="PANTHER" id="PTHR48090:SF7">
    <property type="entry name" value="RFBJ PROTEIN"/>
    <property type="match status" value="1"/>
</dbReference>
<dbReference type="Pfam" id="PF26629">
    <property type="entry name" value="GT2_TM_C"/>
    <property type="match status" value="1"/>
</dbReference>
<protein>
    <submittedName>
        <fullName evidence="4">Glycosyl transferase family 2</fullName>
    </submittedName>
</protein>
<keyword evidence="1" id="KW-1133">Transmembrane helix</keyword>
<evidence type="ECO:0000313" key="4">
    <source>
        <dbReference type="EMBL" id="KKU21972.1"/>
    </source>
</evidence>
<dbReference type="PANTHER" id="PTHR48090">
    <property type="entry name" value="UNDECAPRENYL-PHOSPHATE 4-DEOXY-4-FORMAMIDO-L-ARABINOSE TRANSFERASE-RELATED"/>
    <property type="match status" value="1"/>
</dbReference>
<evidence type="ECO:0000259" key="3">
    <source>
        <dbReference type="Pfam" id="PF26629"/>
    </source>
</evidence>
<feature type="transmembrane region" description="Helical" evidence="1">
    <location>
        <begin position="288"/>
        <end position="310"/>
    </location>
</feature>
<keyword evidence="1" id="KW-0812">Transmembrane</keyword>
<dbReference type="Pfam" id="PF00535">
    <property type="entry name" value="Glycos_transf_2"/>
    <property type="match status" value="1"/>
</dbReference>
<sequence>MAQKVQKVPVGRVFVSVIMPCLNEEESIGACIEEAVAGLKQVPGISRGEIVVVDNGSTDRSAEEIVRVREKYRKAITIRLIHERKRGYGAALLRGFKESRGEIMVMGDSDGSYDFTEIPKLLRPILNADCDLVVGSRLIGHIERGAMPFLHRRLGTPVLTMMANRLFGLSLTDSQSGFRAIKSAAYQKMGVRMEGMEFASEMLARAGRAKYVLTEVPINYRKRKGVSKLLPMGDAWRHLRFLLLFSPGLFFTLPGIFLFMIGAVGFMLTAPAPFYIGKAEFDVHTLSVAGMTILLGVQLLSLSLFARVYAKYSLKLTKNDFLDFVIDRFQLEQGLRAGAILSIMGIGVLGWVTIRWMLAGFPNLSEIRPVIVGTVFILLGAEVFFGSFFLSFLRGEGK</sequence>
<evidence type="ECO:0000259" key="2">
    <source>
        <dbReference type="Pfam" id="PF00535"/>
    </source>
</evidence>
<dbReference type="InterPro" id="IPR029044">
    <property type="entry name" value="Nucleotide-diphossugar_trans"/>
</dbReference>
<dbReference type="GO" id="GO:0016740">
    <property type="term" value="F:transferase activity"/>
    <property type="evidence" value="ECO:0007669"/>
    <property type="project" value="UniProtKB-KW"/>
</dbReference>
<organism evidence="4 5">
    <name type="scientific">Candidatus Nomurabacteria bacterium GW2011_GWA1_46_11</name>
    <dbReference type="NCBI Taxonomy" id="1618732"/>
    <lineage>
        <taxon>Bacteria</taxon>
        <taxon>Candidatus Nomuraibacteriota</taxon>
    </lineage>
</organism>
<gene>
    <name evidence="4" type="ORF">UX31_C0008G0014</name>
</gene>
<keyword evidence="4" id="KW-0808">Transferase</keyword>